<comment type="similarity">
    <text evidence="1">Belongs to the short-chain dehydrogenases/reductases (SDR) family.</text>
</comment>
<dbReference type="PRINTS" id="PR00081">
    <property type="entry name" value="GDHRDH"/>
</dbReference>
<comment type="caution">
    <text evidence="3">The sequence shown here is derived from an EMBL/GenBank/DDBJ whole genome shotgun (WGS) entry which is preliminary data.</text>
</comment>
<dbReference type="Proteomes" id="UP000660611">
    <property type="component" value="Unassembled WGS sequence"/>
</dbReference>
<keyword evidence="2" id="KW-0560">Oxidoreductase</keyword>
<dbReference type="Gene3D" id="3.40.50.720">
    <property type="entry name" value="NAD(P)-binding Rossmann-like Domain"/>
    <property type="match status" value="1"/>
</dbReference>
<dbReference type="SUPFAM" id="SSF51735">
    <property type="entry name" value="NAD(P)-binding Rossmann-fold domains"/>
    <property type="match status" value="1"/>
</dbReference>
<dbReference type="EMBL" id="BONQ01000207">
    <property type="protein sequence ID" value="GIG53014.1"/>
    <property type="molecule type" value="Genomic_DNA"/>
</dbReference>
<reference evidence="3" key="1">
    <citation type="submission" date="2021-01" db="EMBL/GenBank/DDBJ databases">
        <title>Whole genome shotgun sequence of Dactylosporangium siamense NBRC 106093.</title>
        <authorList>
            <person name="Komaki H."/>
            <person name="Tamura T."/>
        </authorList>
    </citation>
    <scope>NUCLEOTIDE SEQUENCE</scope>
    <source>
        <strain evidence="3">NBRC 106093</strain>
    </source>
</reference>
<keyword evidence="4" id="KW-1185">Reference proteome</keyword>
<dbReference type="InterPro" id="IPR002347">
    <property type="entry name" value="SDR_fam"/>
</dbReference>
<protein>
    <submittedName>
        <fullName evidence="3">Short-chain dehydrogenase</fullName>
    </submittedName>
</protein>
<dbReference type="Pfam" id="PF00106">
    <property type="entry name" value="adh_short"/>
    <property type="match status" value="1"/>
</dbReference>
<evidence type="ECO:0000313" key="3">
    <source>
        <dbReference type="EMBL" id="GIG53014.1"/>
    </source>
</evidence>
<organism evidence="3 4">
    <name type="scientific">Dactylosporangium siamense</name>
    <dbReference type="NCBI Taxonomy" id="685454"/>
    <lineage>
        <taxon>Bacteria</taxon>
        <taxon>Bacillati</taxon>
        <taxon>Actinomycetota</taxon>
        <taxon>Actinomycetes</taxon>
        <taxon>Micromonosporales</taxon>
        <taxon>Micromonosporaceae</taxon>
        <taxon>Dactylosporangium</taxon>
    </lineage>
</organism>
<accession>A0A919PZ37</accession>
<dbReference type="InterPro" id="IPR036291">
    <property type="entry name" value="NAD(P)-bd_dom_sf"/>
</dbReference>
<gene>
    <name evidence="3" type="ORF">Dsi01nite_110550</name>
</gene>
<evidence type="ECO:0000313" key="4">
    <source>
        <dbReference type="Proteomes" id="UP000660611"/>
    </source>
</evidence>
<proteinExistence type="inferred from homology"/>
<dbReference type="GO" id="GO:0016491">
    <property type="term" value="F:oxidoreductase activity"/>
    <property type="evidence" value="ECO:0007669"/>
    <property type="project" value="UniProtKB-KW"/>
</dbReference>
<evidence type="ECO:0000256" key="1">
    <source>
        <dbReference type="ARBA" id="ARBA00006484"/>
    </source>
</evidence>
<dbReference type="PANTHER" id="PTHR24320">
    <property type="entry name" value="RETINOL DEHYDROGENASE"/>
    <property type="match status" value="1"/>
</dbReference>
<dbReference type="RefSeq" id="WP_203854616.1">
    <property type="nucleotide sequence ID" value="NZ_BAAAVW010000047.1"/>
</dbReference>
<dbReference type="AlphaFoldDB" id="A0A919PZ37"/>
<sequence>MARVLVTGSTDGIGLETAAQLLRLGHDVVLHARSTARAAAAGLPGVPTVVGDLASLAETKALARDAGVYDVVVHNAGIGGQDERQVTGDGLERTFQVNTLAPYVLTALMPRPARLIYLSSGLESVGVADLADLQYERKPWHGMQAYSDSKLHDVALAFAVARLWPQVRSNAVDPGWIRTKLGGPSATDGLPEGAETQVWLATADDPAAAVTGRYFKRRTDLKANPAAYDRSVQDGLLAACEALSGVKLTS</sequence>
<name>A0A919PZ37_9ACTN</name>
<evidence type="ECO:0000256" key="2">
    <source>
        <dbReference type="ARBA" id="ARBA00023002"/>
    </source>
</evidence>
<dbReference type="PANTHER" id="PTHR24320:SF274">
    <property type="entry name" value="CHAIN DEHYDROGENASE, PUTATIVE (AFU_ORTHOLOGUE AFUA_4G00440)-RELATED"/>
    <property type="match status" value="1"/>
</dbReference>